<evidence type="ECO:0000259" key="1">
    <source>
        <dbReference type="SMART" id="SM00635"/>
    </source>
</evidence>
<sequence length="745" mass="79379">MNSNRSTDRQTQLRSLSISFRLRVAFLLLALVWGSVSGIAYAEDTVTSVELSSVSDTKLYVEDGSISLTLWANYRETSNKKDVTTEATWTSSSSAVKVDKGVLTASANATSATITGKYKGYSQTINVSAEYRYSELKLRIDNSTTDAPDKADVELGKTVSYDAFAVKTGSSEEIEVTTDAQWTTSNASVATVSRGVVTLVTAGTATITVKYQGRSDTIALTVTSPYKSLAITPTGPIDMNVGDTDIALVATAVPKLGTSEPVTEKATWKSDNISIAKVNEKGVLTAVAPGMTTVSVQYLGVSASVKVVIRTKFEALRITPDQPLYLPLQGGAVELIAKVMNNPDAQEDVTDKAVWESSDLRIATVGKDSTSGKMVVSPKGEGTTKIKATYLGLTKELAITVFPSVTAINIEKDKLDVYVDDTADLPVVKGTTISGDSRDVGKLVKWKSDNENIVKIENGKWIAKSIGTAKLTAEVQNSPQGSVMSDTIEINVQNKVLVLIPEVNDVSLVIGKETDLPKVHVVYEDGFEDDVTAKVTWKSSSPNLLVKQPRIKGLLPAKVTLTGTYLNKTVKVNVVVEEEFVSFVIEPAKLALTINKSQTIKVTGKTKSGKKVSLGSRLDWNSSSESLASIKGSSVKGLEEGTGKLTATIQEKTLEIPFTVKAKLIKLTVSETSFKGSIGAQFSTKVTAAYEDGKIPDVTAAATWTTSQASVAKVDKGVITAVGKGSATIKAVYEGKTITVRVSVK</sequence>
<proteinExistence type="predicted"/>
<dbReference type="InterPro" id="IPR003343">
    <property type="entry name" value="Big_2"/>
</dbReference>
<dbReference type="SMART" id="SM00635">
    <property type="entry name" value="BID_2"/>
    <property type="match status" value="6"/>
</dbReference>
<keyword evidence="3" id="KW-1185">Reference proteome</keyword>
<dbReference type="Proteomes" id="UP001493487">
    <property type="component" value="Unassembled WGS sequence"/>
</dbReference>
<dbReference type="Gene3D" id="2.60.40.1080">
    <property type="match status" value="8"/>
</dbReference>
<feature type="domain" description="BIG2" evidence="1">
    <location>
        <begin position="312"/>
        <end position="400"/>
    </location>
</feature>
<feature type="domain" description="BIG2" evidence="1">
    <location>
        <begin position="663"/>
        <end position="743"/>
    </location>
</feature>
<name>A0ABV1KW78_9BACL</name>
<protein>
    <recommendedName>
        <fullName evidence="1">BIG2 domain-containing protein</fullName>
    </recommendedName>
</protein>
<dbReference type="EMBL" id="JASKHM010000010">
    <property type="protein sequence ID" value="MEQ4484308.1"/>
    <property type="molecule type" value="Genomic_DNA"/>
</dbReference>
<comment type="caution">
    <text evidence="2">The sequence shown here is derived from an EMBL/GenBank/DDBJ whole genome shotgun (WGS) entry which is preliminary data.</text>
</comment>
<organism evidence="2 3">
    <name type="scientific">Cohnella silvisoli</name>
    <dbReference type="NCBI Taxonomy" id="2873699"/>
    <lineage>
        <taxon>Bacteria</taxon>
        <taxon>Bacillati</taxon>
        <taxon>Bacillota</taxon>
        <taxon>Bacilli</taxon>
        <taxon>Bacillales</taxon>
        <taxon>Paenibacillaceae</taxon>
        <taxon>Cohnella</taxon>
    </lineage>
</organism>
<feature type="domain" description="BIG2" evidence="1">
    <location>
        <begin position="140"/>
        <end position="221"/>
    </location>
</feature>
<dbReference type="InterPro" id="IPR008964">
    <property type="entry name" value="Invasin/intimin_cell_adhesion"/>
</dbReference>
<reference evidence="2 3" key="1">
    <citation type="journal article" date="2023" name="Genome Announc.">
        <title>Pan-Genome Analyses of the Genus Cohnella and Proposal of the Novel Species Cohnella silvisoli sp. nov., Isolated from Forest Soil.</title>
        <authorList>
            <person name="Wang C."/>
            <person name="Mao L."/>
            <person name="Bao G."/>
            <person name="Zhu H."/>
        </authorList>
    </citation>
    <scope>NUCLEOTIDE SEQUENCE [LARGE SCALE GENOMIC DNA]</scope>
    <source>
        <strain evidence="2 3">NL03-T5-1</strain>
    </source>
</reference>
<dbReference type="RefSeq" id="WP_232186687.1">
    <property type="nucleotide sequence ID" value="NZ_JAIOAP010000009.1"/>
</dbReference>
<evidence type="ECO:0000313" key="2">
    <source>
        <dbReference type="EMBL" id="MEQ4484308.1"/>
    </source>
</evidence>
<dbReference type="SUPFAM" id="SSF49373">
    <property type="entry name" value="Invasin/intimin cell-adhesion fragments"/>
    <property type="match status" value="4"/>
</dbReference>
<feature type="domain" description="BIG2" evidence="1">
    <location>
        <begin position="225"/>
        <end position="308"/>
    </location>
</feature>
<accession>A0ABV1KW78</accession>
<feature type="domain" description="BIG2" evidence="1">
    <location>
        <begin position="579"/>
        <end position="659"/>
    </location>
</feature>
<evidence type="ECO:0000313" key="3">
    <source>
        <dbReference type="Proteomes" id="UP001493487"/>
    </source>
</evidence>
<feature type="domain" description="BIG2" evidence="1">
    <location>
        <begin position="404"/>
        <end position="485"/>
    </location>
</feature>
<gene>
    <name evidence="2" type="ORF">QJS35_18070</name>
</gene>